<evidence type="ECO:0000259" key="6">
    <source>
        <dbReference type="PROSITE" id="PS51115"/>
    </source>
</evidence>
<keyword evidence="1 5" id="KW-0732">Signal</keyword>
<keyword evidence="4" id="KW-0325">Glycoprotein</keyword>
<evidence type="ECO:0000313" key="7">
    <source>
        <dbReference type="EMBL" id="PVW13915.1"/>
    </source>
</evidence>
<evidence type="ECO:0000256" key="2">
    <source>
        <dbReference type="ARBA" id="ARBA00022737"/>
    </source>
</evidence>
<proteinExistence type="predicted"/>
<evidence type="ECO:0000256" key="4">
    <source>
        <dbReference type="ARBA" id="ARBA00023180"/>
    </source>
</evidence>
<evidence type="ECO:0000256" key="3">
    <source>
        <dbReference type="ARBA" id="ARBA00023157"/>
    </source>
</evidence>
<feature type="chain" id="PRO_5015779887" description="Laminin IV type A domain-containing protein" evidence="5">
    <location>
        <begin position="26"/>
        <end position="211"/>
    </location>
</feature>
<dbReference type="Proteomes" id="UP000245962">
    <property type="component" value="Unassembled WGS sequence"/>
</dbReference>
<dbReference type="OrthoDB" id="1345084at2"/>
<reference evidence="7 8" key="1">
    <citation type="submission" date="2018-04" db="EMBL/GenBank/DDBJ databases">
        <title>Marixanthomonas spongiae HN-E44 sp. nov., isolated from a marine sponge.</title>
        <authorList>
            <person name="Luo L."/>
            <person name="Zhuang L."/>
        </authorList>
    </citation>
    <scope>NUCLEOTIDE SEQUENCE [LARGE SCALE GENOMIC DNA]</scope>
    <source>
        <strain evidence="7 8">HN-E44</strain>
    </source>
</reference>
<protein>
    <recommendedName>
        <fullName evidence="6">Laminin IV type A domain-containing protein</fullName>
    </recommendedName>
</protein>
<keyword evidence="8" id="KW-1185">Reference proteome</keyword>
<dbReference type="Pfam" id="PF00052">
    <property type="entry name" value="Laminin_B"/>
    <property type="match status" value="1"/>
</dbReference>
<sequence length="211" mass="23172">MKRIKVRLHTIIIASLSLALLSACNKDDDSGPQAEDKPIADSMFKENAEGWRITGDAQGGYTEASYSPDGGVQDGYIYADDNVQGGVWYFTAPETYHGDKNEFYGAKLSFSLFQDSDMSNQFENSDIIFKNGDTQITYVYSPDAYPGEDWTDYSVTISAGNGWLIGEYDSEVEATEADIKAVLANVTEFSIRGEFESGPDNGGLDNIIIDK</sequence>
<dbReference type="InterPro" id="IPR000034">
    <property type="entry name" value="Laminin_IV"/>
</dbReference>
<comment type="caution">
    <text evidence="7">The sequence shown here is derived from an EMBL/GenBank/DDBJ whole genome shotgun (WGS) entry which is preliminary data.</text>
</comment>
<evidence type="ECO:0000256" key="1">
    <source>
        <dbReference type="ARBA" id="ARBA00022729"/>
    </source>
</evidence>
<dbReference type="PROSITE" id="PS51257">
    <property type="entry name" value="PROKAR_LIPOPROTEIN"/>
    <property type="match status" value="1"/>
</dbReference>
<feature type="signal peptide" evidence="5">
    <location>
        <begin position="1"/>
        <end position="25"/>
    </location>
</feature>
<keyword evidence="3" id="KW-1015">Disulfide bond</keyword>
<keyword evidence="2" id="KW-0677">Repeat</keyword>
<evidence type="ECO:0000256" key="5">
    <source>
        <dbReference type="SAM" id="SignalP"/>
    </source>
</evidence>
<name>A0A2U0HYH6_9FLAO</name>
<evidence type="ECO:0000313" key="8">
    <source>
        <dbReference type="Proteomes" id="UP000245962"/>
    </source>
</evidence>
<dbReference type="SMART" id="SM00281">
    <property type="entry name" value="LamB"/>
    <property type="match status" value="1"/>
</dbReference>
<dbReference type="PROSITE" id="PS51115">
    <property type="entry name" value="LAMININ_IVA"/>
    <property type="match status" value="1"/>
</dbReference>
<organism evidence="7 8">
    <name type="scientific">Marixanthomonas spongiae</name>
    <dbReference type="NCBI Taxonomy" id="2174845"/>
    <lineage>
        <taxon>Bacteria</taxon>
        <taxon>Pseudomonadati</taxon>
        <taxon>Bacteroidota</taxon>
        <taxon>Flavobacteriia</taxon>
        <taxon>Flavobacteriales</taxon>
        <taxon>Flavobacteriaceae</taxon>
        <taxon>Marixanthomonas</taxon>
    </lineage>
</organism>
<dbReference type="AlphaFoldDB" id="A0A2U0HYH6"/>
<dbReference type="EMBL" id="QEHR01000007">
    <property type="protein sequence ID" value="PVW13915.1"/>
    <property type="molecule type" value="Genomic_DNA"/>
</dbReference>
<gene>
    <name evidence="7" type="ORF">DDV96_12255</name>
</gene>
<feature type="domain" description="Laminin IV type A" evidence="6">
    <location>
        <begin position="46"/>
        <end position="211"/>
    </location>
</feature>
<accession>A0A2U0HYH6</accession>